<dbReference type="PROSITE" id="PS50850">
    <property type="entry name" value="MFS"/>
    <property type="match status" value="1"/>
</dbReference>
<dbReference type="RefSeq" id="XP_022460490.1">
    <property type="nucleotide sequence ID" value="XM_022601222.1"/>
</dbReference>
<dbReference type="OrthoDB" id="3936150at2759"/>
<dbReference type="InterPro" id="IPR020846">
    <property type="entry name" value="MFS_dom"/>
</dbReference>
<organism evidence="10 11">
    <name type="scientific">Kuraishia capsulata CBS 1993</name>
    <dbReference type="NCBI Taxonomy" id="1382522"/>
    <lineage>
        <taxon>Eukaryota</taxon>
        <taxon>Fungi</taxon>
        <taxon>Dikarya</taxon>
        <taxon>Ascomycota</taxon>
        <taxon>Saccharomycotina</taxon>
        <taxon>Pichiomycetes</taxon>
        <taxon>Pichiales</taxon>
        <taxon>Pichiaceae</taxon>
        <taxon>Kuraishia</taxon>
    </lineage>
</organism>
<feature type="transmembrane region" description="Helical" evidence="8">
    <location>
        <begin position="572"/>
        <end position="596"/>
    </location>
</feature>
<evidence type="ECO:0000256" key="3">
    <source>
        <dbReference type="ARBA" id="ARBA00022692"/>
    </source>
</evidence>
<dbReference type="CDD" id="cd17323">
    <property type="entry name" value="MFS_Tpo1_MDR_like"/>
    <property type="match status" value="1"/>
</dbReference>
<dbReference type="HOGENOM" id="CLU_008455_8_5_1"/>
<accession>W6MX95</accession>
<feature type="transmembrane region" description="Helical" evidence="8">
    <location>
        <begin position="515"/>
        <end position="537"/>
    </location>
</feature>
<dbReference type="PANTHER" id="PTHR23502">
    <property type="entry name" value="MAJOR FACILITATOR SUPERFAMILY"/>
    <property type="match status" value="1"/>
</dbReference>
<evidence type="ECO:0000313" key="10">
    <source>
        <dbReference type="EMBL" id="CDK28500.1"/>
    </source>
</evidence>
<feature type="domain" description="Major facilitator superfamily (MFS) profile" evidence="9">
    <location>
        <begin position="100"/>
        <end position="601"/>
    </location>
</feature>
<dbReference type="GO" id="GO:0015203">
    <property type="term" value="F:polyamine transmembrane transporter activity"/>
    <property type="evidence" value="ECO:0007669"/>
    <property type="project" value="EnsemblFungi"/>
</dbReference>
<protein>
    <recommendedName>
        <fullName evidence="9">Major facilitator superfamily (MFS) profile domain-containing protein</fullName>
    </recommendedName>
</protein>
<name>W6MX95_9ASCO</name>
<gene>
    <name evidence="10" type="ORF">KUCA_T00004483001</name>
</gene>
<dbReference type="EMBL" id="HG793129">
    <property type="protein sequence ID" value="CDK28500.1"/>
    <property type="molecule type" value="Genomic_DNA"/>
</dbReference>
<evidence type="ECO:0000259" key="9">
    <source>
        <dbReference type="PROSITE" id="PS50850"/>
    </source>
</evidence>
<dbReference type="FunFam" id="1.20.1720.10:FF:000009">
    <property type="entry name" value="MFS multidrug transporter"/>
    <property type="match status" value="1"/>
</dbReference>
<evidence type="ECO:0000256" key="6">
    <source>
        <dbReference type="ARBA" id="ARBA00038347"/>
    </source>
</evidence>
<keyword evidence="4 8" id="KW-1133">Transmembrane helix</keyword>
<evidence type="ECO:0000256" key="5">
    <source>
        <dbReference type="ARBA" id="ARBA00023136"/>
    </source>
</evidence>
<evidence type="ECO:0000256" key="7">
    <source>
        <dbReference type="SAM" id="MobiDB-lite"/>
    </source>
</evidence>
<feature type="transmembrane region" description="Helical" evidence="8">
    <location>
        <begin position="442"/>
        <end position="463"/>
    </location>
</feature>
<dbReference type="GO" id="GO:0005886">
    <property type="term" value="C:plasma membrane"/>
    <property type="evidence" value="ECO:0007669"/>
    <property type="project" value="EnsemblFungi"/>
</dbReference>
<feature type="transmembrane region" description="Helical" evidence="8">
    <location>
        <begin position="549"/>
        <end position="566"/>
    </location>
</feature>
<comment type="similarity">
    <text evidence="6">Belongs to the major facilitator superfamily. CAR1 family.</text>
</comment>
<dbReference type="Gene3D" id="1.20.1720.10">
    <property type="entry name" value="Multidrug resistance protein D"/>
    <property type="match status" value="1"/>
</dbReference>
<dbReference type="GO" id="GO:0010509">
    <property type="term" value="P:intracellular polyamine homeostasis"/>
    <property type="evidence" value="ECO:0007669"/>
    <property type="project" value="EnsemblFungi"/>
</dbReference>
<feature type="compositionally biased region" description="Low complexity" evidence="7">
    <location>
        <begin position="17"/>
        <end position="29"/>
    </location>
</feature>
<feature type="region of interest" description="Disordered" evidence="7">
    <location>
        <begin position="1"/>
        <end position="50"/>
    </location>
</feature>
<evidence type="ECO:0000256" key="1">
    <source>
        <dbReference type="ARBA" id="ARBA00004141"/>
    </source>
</evidence>
<reference evidence="10" key="2">
    <citation type="submission" date="2014-02" db="EMBL/GenBank/DDBJ databases">
        <title>Complete DNA sequence of /Kuraishia capsulata/ illustrates novel genomic features among budding yeasts (/Saccharomycotina/).</title>
        <authorList>
            <person name="Morales L."/>
            <person name="Noel B."/>
            <person name="Porcel B."/>
            <person name="Marcet-Houben M."/>
            <person name="Hullo M-F."/>
            <person name="Sacerdot C."/>
            <person name="Tekaia F."/>
            <person name="Leh-Louis V."/>
            <person name="Despons L."/>
            <person name="Khanna V."/>
            <person name="Aury J-M."/>
            <person name="Barbe V."/>
            <person name="Couloux A."/>
            <person name="Labadie K."/>
            <person name="Pelletier E."/>
            <person name="Souciet J-L."/>
            <person name="Boekhout T."/>
            <person name="Gabaldon T."/>
            <person name="Wincker P."/>
            <person name="Dujon B."/>
        </authorList>
    </citation>
    <scope>NUCLEOTIDE SEQUENCE</scope>
    <source>
        <strain evidence="10">CBS 1993</strain>
    </source>
</reference>
<dbReference type="STRING" id="1382522.W6MX95"/>
<dbReference type="Proteomes" id="UP000019384">
    <property type="component" value="Unassembled WGS sequence"/>
</dbReference>
<keyword evidence="11" id="KW-1185">Reference proteome</keyword>
<comment type="subcellular location">
    <subcellularLocation>
        <location evidence="1">Membrane</location>
        <topology evidence="1">Multi-pass membrane protein</topology>
    </subcellularLocation>
</comment>
<dbReference type="Gene3D" id="1.20.1250.20">
    <property type="entry name" value="MFS general substrate transporter like domains"/>
    <property type="match status" value="1"/>
</dbReference>
<feature type="transmembrane region" description="Helical" evidence="8">
    <location>
        <begin position="254"/>
        <end position="274"/>
    </location>
</feature>
<feature type="compositionally biased region" description="Polar residues" evidence="7">
    <location>
        <begin position="30"/>
        <end position="40"/>
    </location>
</feature>
<dbReference type="InterPro" id="IPR011701">
    <property type="entry name" value="MFS"/>
</dbReference>
<evidence type="ECO:0000256" key="8">
    <source>
        <dbReference type="SAM" id="Phobius"/>
    </source>
</evidence>
<evidence type="ECO:0000256" key="2">
    <source>
        <dbReference type="ARBA" id="ARBA00022448"/>
    </source>
</evidence>
<feature type="transmembrane region" description="Helical" evidence="8">
    <location>
        <begin position="166"/>
        <end position="191"/>
    </location>
</feature>
<keyword evidence="3 8" id="KW-0812">Transmembrane</keyword>
<proteinExistence type="inferred from homology"/>
<feature type="transmembrane region" description="Helical" evidence="8">
    <location>
        <begin position="483"/>
        <end position="503"/>
    </location>
</feature>
<evidence type="ECO:0000313" key="11">
    <source>
        <dbReference type="Proteomes" id="UP000019384"/>
    </source>
</evidence>
<feature type="transmembrane region" description="Helical" evidence="8">
    <location>
        <begin position="100"/>
        <end position="122"/>
    </location>
</feature>
<reference evidence="10" key="1">
    <citation type="submission" date="2013-12" db="EMBL/GenBank/DDBJ databases">
        <authorList>
            <person name="Genoscope - CEA"/>
        </authorList>
    </citation>
    <scope>NUCLEOTIDE SEQUENCE</scope>
    <source>
        <strain evidence="10">CBS 1993</strain>
    </source>
</reference>
<evidence type="ECO:0000256" key="4">
    <source>
        <dbReference type="ARBA" id="ARBA00022989"/>
    </source>
</evidence>
<dbReference type="AlphaFoldDB" id="W6MX95"/>
<dbReference type="PANTHER" id="PTHR23502:SF5">
    <property type="entry name" value="QUINIDINE RESISTANCE PROTEIN 3"/>
    <property type="match status" value="1"/>
</dbReference>
<feature type="transmembrane region" description="Helical" evidence="8">
    <location>
        <begin position="134"/>
        <end position="154"/>
    </location>
</feature>
<dbReference type="Pfam" id="PF07690">
    <property type="entry name" value="MFS_1"/>
    <property type="match status" value="1"/>
</dbReference>
<keyword evidence="5 8" id="KW-0472">Membrane</keyword>
<dbReference type="GO" id="GO:0015565">
    <property type="term" value="F:threonine efflux transmembrane transporter activity"/>
    <property type="evidence" value="ECO:0007669"/>
    <property type="project" value="EnsemblFungi"/>
</dbReference>
<feature type="transmembrane region" description="Helical" evidence="8">
    <location>
        <begin position="404"/>
        <end position="422"/>
    </location>
</feature>
<dbReference type="GO" id="GO:0032973">
    <property type="term" value="P:amino acid export across plasma membrane"/>
    <property type="evidence" value="ECO:0007669"/>
    <property type="project" value="EnsemblFungi"/>
</dbReference>
<dbReference type="GeneID" id="34521878"/>
<sequence length="618" mass="67841">MSEGLQKAQRNSEDAGSISSLESVSSERSNLQGHEPQQITEDNEIGVEASRRSSTISRVLTFDKSKIVPRGKRRGLLANFSLVPEYSNPRELPNKVKYSIVFVVACCAIAGPMGTSILLPAIDDVARSLHTSEKIVNISVGIYLLTLGICPLWWSSFSERHGRRSIYLISFGLLLGFTIGNALSTSIGMLIGFRVLSGASSASVQAVGAGTIGDLYPPAQRGRALGVYYLGPLCGPLFAPIIGGALNEGWGWRATQWFLVIFSALCLLLLVFVLPETLRLQDNKDAVRDILRSRLKKNQDTEAKVESTSDDERVEKILSRLSRQPSQVAEEEGAVAMGEVAPESVTSNSVRSGKFRQIDRGKLEKRVSQLDSQKLTKAQMIDEKFKIYCYGPAKSLVFFRYTPVSLAVAYSSISFCILYFVNMTLTYAYSRPPYNFSSVLVGLVYIPNSITYIIASIWGGRWVDHLLAKYKEKHGTIVPEARIGANVWLAAGIFPFSLLIIGWCLGEKKHWVTPLIGTALFGFASMMVIGATVTYLVDSLPGRGATGVALNNFVRMILATVATFVTEPLIDALGIGVLFSILAGIIAVIPLLLVILKWKGDYYRETYDLEKLYDIVDD</sequence>
<dbReference type="GO" id="GO:0030476">
    <property type="term" value="P:ascospore wall assembly"/>
    <property type="evidence" value="ECO:0007669"/>
    <property type="project" value="EnsemblFungi"/>
</dbReference>
<dbReference type="InterPro" id="IPR036259">
    <property type="entry name" value="MFS_trans_sf"/>
</dbReference>
<dbReference type="SUPFAM" id="SSF103473">
    <property type="entry name" value="MFS general substrate transporter"/>
    <property type="match status" value="1"/>
</dbReference>
<keyword evidence="2" id="KW-0813">Transport</keyword>